<keyword evidence="7 10" id="KW-0418">Kinase</keyword>
<dbReference type="EC" id="2.7.4.3" evidence="10"/>
<feature type="binding site" evidence="10">
    <location>
        <position position="32"/>
    </location>
    <ligand>
        <name>ATP</name>
        <dbReference type="ChEBI" id="CHEBI:30616"/>
    </ligand>
</feature>
<keyword evidence="9 10" id="KW-0539">Nucleus</keyword>
<dbReference type="GO" id="GO:0016887">
    <property type="term" value="F:ATP hydrolysis activity"/>
    <property type="evidence" value="ECO:0007669"/>
    <property type="project" value="UniProtKB-UniRule"/>
</dbReference>
<evidence type="ECO:0000256" key="8">
    <source>
        <dbReference type="ARBA" id="ARBA00022840"/>
    </source>
</evidence>
<comment type="subcellular location">
    <subcellularLocation>
        <location evidence="10">Cytoplasm</location>
    </subcellularLocation>
    <subcellularLocation>
        <location evidence="10">Nucleus</location>
    </subcellularLocation>
</comment>
<dbReference type="FunFam" id="3.40.50.300:FF:000372">
    <property type="entry name" value="Adenylate kinase isoenzyme 6 homolog"/>
    <property type="match status" value="1"/>
</dbReference>
<feature type="binding site" evidence="10">
    <location>
        <position position="33"/>
    </location>
    <ligand>
        <name>ATP</name>
        <dbReference type="ChEBI" id="CHEBI:30616"/>
    </ligand>
</feature>
<comment type="catalytic activity">
    <reaction evidence="10">
        <text>ATP + H2O = ADP + phosphate + H(+)</text>
        <dbReference type="Rhea" id="RHEA:13065"/>
        <dbReference type="ChEBI" id="CHEBI:15377"/>
        <dbReference type="ChEBI" id="CHEBI:15378"/>
        <dbReference type="ChEBI" id="CHEBI:30616"/>
        <dbReference type="ChEBI" id="CHEBI:43474"/>
        <dbReference type="ChEBI" id="CHEBI:456216"/>
    </reaction>
</comment>
<dbReference type="VEuPathDB" id="FungiDB:LCOR_04770.1"/>
<dbReference type="GO" id="GO:0034599">
    <property type="term" value="P:cellular response to oxidative stress"/>
    <property type="evidence" value="ECO:0007669"/>
    <property type="project" value="EnsemblFungi"/>
</dbReference>
<dbReference type="Gene3D" id="3.40.50.300">
    <property type="entry name" value="P-loop containing nucleotide triphosphate hydrolases"/>
    <property type="match status" value="1"/>
</dbReference>
<evidence type="ECO:0000256" key="9">
    <source>
        <dbReference type="ARBA" id="ARBA00023242"/>
    </source>
</evidence>
<dbReference type="Proteomes" id="UP000027586">
    <property type="component" value="Unassembled WGS sequence"/>
</dbReference>
<dbReference type="EMBL" id="CBTN010000017">
    <property type="protein sequence ID" value="CDH53419.1"/>
    <property type="molecule type" value="Genomic_DNA"/>
</dbReference>
<evidence type="ECO:0000256" key="5">
    <source>
        <dbReference type="ARBA" id="ARBA00022679"/>
    </source>
</evidence>
<evidence type="ECO:0000313" key="11">
    <source>
        <dbReference type="EMBL" id="CDH53419.1"/>
    </source>
</evidence>
<evidence type="ECO:0000256" key="7">
    <source>
        <dbReference type="ARBA" id="ARBA00022777"/>
    </source>
</evidence>
<sequence length="187" mass="21418">MSDSDSDARSIASMDRDLPNILVTGTPGTGKTTTSEAIANATGLQHINVGELVKRKQLHEGYLAEYDTHILDEDKLIDEMEDMMQEGGKVVDFHTCEIFPERWFDLVLVLRADTSPLYDRMEKRGYNQRKLQENIECEIMQVVLESARESYAQEIVVELPSNNVDDMESNVDRVKQWLEAWKQQHGK</sequence>
<evidence type="ECO:0000313" key="12">
    <source>
        <dbReference type="Proteomes" id="UP000027586"/>
    </source>
</evidence>
<keyword evidence="4 10" id="KW-0698">rRNA processing</keyword>
<evidence type="ECO:0000256" key="4">
    <source>
        <dbReference type="ARBA" id="ARBA00022552"/>
    </source>
</evidence>
<dbReference type="InterPro" id="IPR027417">
    <property type="entry name" value="P-loop_NTPase"/>
</dbReference>
<feature type="binding site" evidence="10">
    <location>
        <position position="30"/>
    </location>
    <ligand>
        <name>ATP</name>
        <dbReference type="ChEBI" id="CHEBI:30616"/>
    </ligand>
</feature>
<dbReference type="GO" id="GO:0005737">
    <property type="term" value="C:cytoplasm"/>
    <property type="evidence" value="ECO:0007669"/>
    <property type="project" value="UniProtKB-SubCell"/>
</dbReference>
<dbReference type="AlphaFoldDB" id="A0A068RTQ9"/>
<keyword evidence="2 10" id="KW-0963">Cytoplasm</keyword>
<protein>
    <recommendedName>
        <fullName evidence="10">Adenylate kinase isoenzyme 6 homolog</fullName>
        <shortName evidence="10">AK6</shortName>
        <ecNumber evidence="10">2.7.4.3</ecNumber>
    </recommendedName>
    <alternativeName>
        <fullName evidence="10">Dual activity adenylate kinase/ATPase</fullName>
        <shortName evidence="10">AK/ATPase</shortName>
    </alternativeName>
</protein>
<dbReference type="GO" id="GO:0000462">
    <property type="term" value="P:maturation of SSU-rRNA from tricistronic rRNA transcript (SSU-rRNA, 5.8S rRNA, LSU-rRNA)"/>
    <property type="evidence" value="ECO:0007669"/>
    <property type="project" value="EnsemblFungi"/>
</dbReference>
<comment type="function">
    <text evidence="10">Broad-specificity nucleoside monophosphate (NMP) kinase that catalyzes the reversible transfer of the terminal phosphate group between nucleoside triphosphates and monophosphates. Has also ATPase activity. Involved in the late cytoplasmic maturation steps of the 40S ribosomal particles, specifically 18S rRNA maturation. While NMP activity is not required for ribosome maturation, ATPase activity is. Associates transiently with small ribosomal subunit protein uS11. ATP hydrolysis breaks the interaction with uS11. May temporarily remove uS11 from the ribosome to enable a conformational change of the ribosomal RNA that is needed for the final maturation step of the small ribosomal subunit. Its NMP activity may have a role in nuclear energy homeostasis.</text>
</comment>
<dbReference type="GO" id="GO:0005634">
    <property type="term" value="C:nucleus"/>
    <property type="evidence" value="ECO:0007669"/>
    <property type="project" value="UniProtKB-SubCell"/>
</dbReference>
<comment type="catalytic activity">
    <reaction evidence="1 10">
        <text>AMP + ATP = 2 ADP</text>
        <dbReference type="Rhea" id="RHEA:12973"/>
        <dbReference type="ChEBI" id="CHEBI:30616"/>
        <dbReference type="ChEBI" id="CHEBI:456215"/>
        <dbReference type="ChEBI" id="CHEBI:456216"/>
        <dbReference type="EC" id="2.7.4.3"/>
    </reaction>
</comment>
<reference evidence="11" key="1">
    <citation type="submission" date="2013-08" db="EMBL/GenBank/DDBJ databases">
        <title>Gene expansion shapes genome architecture in the human pathogen Lichtheimia corymbifera: an evolutionary genomics analysis in the ancient terrestrial Mucorales (Mucoromycotina).</title>
        <authorList>
            <person name="Schwartze V.U."/>
            <person name="Winter S."/>
            <person name="Shelest E."/>
            <person name="Marcet-Houben M."/>
            <person name="Horn F."/>
            <person name="Wehner S."/>
            <person name="Hoffmann K."/>
            <person name="Riege K."/>
            <person name="Sammeth M."/>
            <person name="Nowrousian M."/>
            <person name="Valiante V."/>
            <person name="Linde J."/>
            <person name="Jacobsen I.D."/>
            <person name="Marz M."/>
            <person name="Brakhage A.A."/>
            <person name="Gabaldon T."/>
            <person name="Bocker S."/>
            <person name="Voigt K."/>
        </authorList>
    </citation>
    <scope>NUCLEOTIDE SEQUENCE [LARGE SCALE GENOMIC DNA]</scope>
    <source>
        <strain evidence="11">FSU 9682</strain>
    </source>
</reference>
<accession>A0A068RTQ9</accession>
<keyword evidence="12" id="KW-1185">Reference proteome</keyword>
<dbReference type="GO" id="GO:0005524">
    <property type="term" value="F:ATP binding"/>
    <property type="evidence" value="ECO:0007669"/>
    <property type="project" value="UniProtKB-KW"/>
</dbReference>
<evidence type="ECO:0000256" key="10">
    <source>
        <dbReference type="HAMAP-Rule" id="MF_03173"/>
    </source>
</evidence>
<dbReference type="Pfam" id="PF13238">
    <property type="entry name" value="AAA_18"/>
    <property type="match status" value="1"/>
</dbReference>
<dbReference type="OrthoDB" id="10251185at2759"/>
<organism evidence="11 12">
    <name type="scientific">Lichtheimia corymbifera JMRC:FSU:9682</name>
    <dbReference type="NCBI Taxonomy" id="1263082"/>
    <lineage>
        <taxon>Eukaryota</taxon>
        <taxon>Fungi</taxon>
        <taxon>Fungi incertae sedis</taxon>
        <taxon>Mucoromycota</taxon>
        <taxon>Mucoromycotina</taxon>
        <taxon>Mucoromycetes</taxon>
        <taxon>Mucorales</taxon>
        <taxon>Lichtheimiaceae</taxon>
        <taxon>Lichtheimia</taxon>
    </lineage>
</organism>
<evidence type="ECO:0000256" key="3">
    <source>
        <dbReference type="ARBA" id="ARBA00022517"/>
    </source>
</evidence>
<feature type="binding site" evidence="10">
    <location>
        <position position="124"/>
    </location>
    <ligand>
        <name>ATP</name>
        <dbReference type="ChEBI" id="CHEBI:30616"/>
    </ligand>
</feature>
<keyword evidence="6 10" id="KW-0547">Nucleotide-binding</keyword>
<feature type="region of interest" description="LID" evidence="10">
    <location>
        <begin position="123"/>
        <end position="133"/>
    </location>
</feature>
<dbReference type="HAMAP" id="MF_00039">
    <property type="entry name" value="Adenylate_kinase_AK6"/>
    <property type="match status" value="1"/>
</dbReference>
<gene>
    <name evidence="11" type="ORF">LCOR_04770.1</name>
</gene>
<comment type="caution">
    <text evidence="11">The sequence shown here is derived from an EMBL/GenBank/DDBJ whole genome shotgun (WGS) entry which is preliminary data.</text>
</comment>
<dbReference type="GO" id="GO:0004017">
    <property type="term" value="F:AMP kinase activity"/>
    <property type="evidence" value="ECO:0007669"/>
    <property type="project" value="UniProtKB-UniRule"/>
</dbReference>
<dbReference type="PANTHER" id="PTHR12595">
    <property type="entry name" value="POS9-ACTIVATING FACTOR FAP7-RELATED"/>
    <property type="match status" value="1"/>
</dbReference>
<dbReference type="InterPro" id="IPR020618">
    <property type="entry name" value="Adenyl_kinase_AK6"/>
</dbReference>
<keyword evidence="8 10" id="KW-0067">ATP-binding</keyword>
<evidence type="ECO:0000256" key="1">
    <source>
        <dbReference type="ARBA" id="ARBA00000582"/>
    </source>
</evidence>
<dbReference type="PANTHER" id="PTHR12595:SF0">
    <property type="entry name" value="ADENYLATE KINASE ISOENZYME 6"/>
    <property type="match status" value="1"/>
</dbReference>
<dbReference type="SUPFAM" id="SSF52540">
    <property type="entry name" value="P-loop containing nucleoside triphosphate hydrolases"/>
    <property type="match status" value="1"/>
</dbReference>
<proteinExistence type="inferred from homology"/>
<comment type="caution">
    <text evidence="10">Lacks conserved residue(s) required for the propagation of feature annotation.</text>
</comment>
<keyword evidence="5 10" id="KW-0808">Transferase</keyword>
<feature type="region of interest" description="NMPbind" evidence="10">
    <location>
        <begin position="48"/>
        <end position="71"/>
    </location>
</feature>
<keyword evidence="3 10" id="KW-0690">Ribosome biogenesis</keyword>
<dbReference type="STRING" id="1263082.A0A068RTQ9"/>
<name>A0A068RTQ9_9FUNG</name>
<feature type="binding site" evidence="10">
    <location>
        <position position="31"/>
    </location>
    <ligand>
        <name>ATP</name>
        <dbReference type="ChEBI" id="CHEBI:30616"/>
    </ligand>
</feature>
<feature type="binding site" evidence="10">
    <location>
        <position position="28"/>
    </location>
    <ligand>
        <name>ATP</name>
        <dbReference type="ChEBI" id="CHEBI:30616"/>
    </ligand>
</feature>
<comment type="subunit">
    <text evidence="10">Interacts with small ribosomal subunit protein uS11. Not a structural component of 43S pre-ribosomes, but transiently interacts with them by binding to uS11.</text>
</comment>
<evidence type="ECO:0000256" key="2">
    <source>
        <dbReference type="ARBA" id="ARBA00022490"/>
    </source>
</evidence>
<comment type="similarity">
    <text evidence="10">Belongs to the adenylate kinase family. AK6 subfamily.</text>
</comment>
<evidence type="ECO:0000256" key="6">
    <source>
        <dbReference type="ARBA" id="ARBA00022741"/>
    </source>
</evidence>